<keyword evidence="2" id="KW-1185">Reference proteome</keyword>
<dbReference type="Proteomes" id="UP001148838">
    <property type="component" value="Unassembled WGS sequence"/>
</dbReference>
<dbReference type="EMBL" id="JAJSOF020000027">
    <property type="protein sequence ID" value="KAJ4433028.1"/>
    <property type="molecule type" value="Genomic_DNA"/>
</dbReference>
<sequence>MQENCSGGQSRKQAVQEEEEELPLHLILCHNVVFAIHSSKYLGASEDSQIFTTAFRSSAYSKHFGVQEEVVNQKFTHSSLVVNDGFLRENIYRHDVTKLYFQNKHSHILTPEHSPSSVESLDRLRKSYYRHEYIGYNSYIFNADVVIAMVIIGSEVRGFKSGRGR</sequence>
<name>A0ABQ8SGE5_PERAM</name>
<evidence type="ECO:0000313" key="2">
    <source>
        <dbReference type="Proteomes" id="UP001148838"/>
    </source>
</evidence>
<comment type="caution">
    <text evidence="1">The sequence shown here is derived from an EMBL/GenBank/DDBJ whole genome shotgun (WGS) entry which is preliminary data.</text>
</comment>
<accession>A0ABQ8SGE5</accession>
<evidence type="ECO:0000313" key="1">
    <source>
        <dbReference type="EMBL" id="KAJ4433028.1"/>
    </source>
</evidence>
<organism evidence="1 2">
    <name type="scientific">Periplaneta americana</name>
    <name type="common">American cockroach</name>
    <name type="synonym">Blatta americana</name>
    <dbReference type="NCBI Taxonomy" id="6978"/>
    <lineage>
        <taxon>Eukaryota</taxon>
        <taxon>Metazoa</taxon>
        <taxon>Ecdysozoa</taxon>
        <taxon>Arthropoda</taxon>
        <taxon>Hexapoda</taxon>
        <taxon>Insecta</taxon>
        <taxon>Pterygota</taxon>
        <taxon>Neoptera</taxon>
        <taxon>Polyneoptera</taxon>
        <taxon>Dictyoptera</taxon>
        <taxon>Blattodea</taxon>
        <taxon>Blattoidea</taxon>
        <taxon>Blattidae</taxon>
        <taxon>Blattinae</taxon>
        <taxon>Periplaneta</taxon>
    </lineage>
</organism>
<protein>
    <submittedName>
        <fullName evidence="1">Uncharacterized protein</fullName>
    </submittedName>
</protein>
<gene>
    <name evidence="1" type="ORF">ANN_15285</name>
</gene>
<reference evidence="1 2" key="1">
    <citation type="journal article" date="2022" name="Allergy">
        <title>Genome assembly and annotation of Periplaneta americana reveal a comprehensive cockroach allergen profile.</title>
        <authorList>
            <person name="Wang L."/>
            <person name="Xiong Q."/>
            <person name="Saelim N."/>
            <person name="Wang L."/>
            <person name="Nong W."/>
            <person name="Wan A.T."/>
            <person name="Shi M."/>
            <person name="Liu X."/>
            <person name="Cao Q."/>
            <person name="Hui J.H.L."/>
            <person name="Sookrung N."/>
            <person name="Leung T.F."/>
            <person name="Tungtrongchitr A."/>
            <person name="Tsui S.K.W."/>
        </authorList>
    </citation>
    <scope>NUCLEOTIDE SEQUENCE [LARGE SCALE GENOMIC DNA]</scope>
    <source>
        <strain evidence="1">PWHHKU_190912</strain>
    </source>
</reference>
<proteinExistence type="predicted"/>